<dbReference type="NCBIfam" id="NF004862">
    <property type="entry name" value="PRK06222.1"/>
    <property type="match status" value="1"/>
</dbReference>
<keyword evidence="2" id="KW-0001">2Fe-2S</keyword>
<dbReference type="AlphaFoldDB" id="A0A1G9N432"/>
<dbReference type="Pfam" id="PF10418">
    <property type="entry name" value="DHODB_Fe-S_bind"/>
    <property type="match status" value="1"/>
</dbReference>
<evidence type="ECO:0000256" key="2">
    <source>
        <dbReference type="PIRSR" id="PIRSR006816-2"/>
    </source>
</evidence>
<dbReference type="GO" id="GO:0050660">
    <property type="term" value="F:flavin adenine dinucleotide binding"/>
    <property type="evidence" value="ECO:0007669"/>
    <property type="project" value="InterPro"/>
</dbReference>
<evidence type="ECO:0000259" key="3">
    <source>
        <dbReference type="PROSITE" id="PS51384"/>
    </source>
</evidence>
<dbReference type="OrthoDB" id="9778346at2"/>
<dbReference type="PROSITE" id="PS51384">
    <property type="entry name" value="FAD_FR"/>
    <property type="match status" value="1"/>
</dbReference>
<dbReference type="InterPro" id="IPR039261">
    <property type="entry name" value="FNR_nucleotide-bd"/>
</dbReference>
<dbReference type="Gene3D" id="3.40.50.80">
    <property type="entry name" value="Nucleotide-binding domain of ferredoxin-NADP reductase (FNR) module"/>
    <property type="match status" value="1"/>
</dbReference>
<keyword evidence="2" id="KW-0408">Iron</keyword>
<keyword evidence="2" id="KW-0411">Iron-sulfur</keyword>
<reference evidence="4 5" key="1">
    <citation type="submission" date="2016-10" db="EMBL/GenBank/DDBJ databases">
        <authorList>
            <person name="de Groot N.N."/>
        </authorList>
    </citation>
    <scope>NUCLEOTIDE SEQUENCE [LARGE SCALE GENOMIC DNA]</scope>
    <source>
        <strain evidence="4 5">DSM 1736</strain>
    </source>
</reference>
<feature type="domain" description="FAD-binding FR-type" evidence="3">
    <location>
        <begin position="1"/>
        <end position="95"/>
    </location>
</feature>
<dbReference type="Gene3D" id="2.40.30.10">
    <property type="entry name" value="Translation factors"/>
    <property type="match status" value="1"/>
</dbReference>
<dbReference type="CDD" id="cd06219">
    <property type="entry name" value="DHOD_e_trans_like1"/>
    <property type="match status" value="1"/>
</dbReference>
<dbReference type="InterPro" id="IPR001433">
    <property type="entry name" value="OxRdtase_FAD/NAD-bd"/>
</dbReference>
<feature type="binding site" evidence="1">
    <location>
        <begin position="62"/>
        <end position="64"/>
    </location>
    <ligand>
        <name>FAD</name>
        <dbReference type="ChEBI" id="CHEBI:57692"/>
    </ligand>
</feature>
<dbReference type="EMBL" id="FNHB01000001">
    <property type="protein sequence ID" value="SDL81144.1"/>
    <property type="molecule type" value="Genomic_DNA"/>
</dbReference>
<dbReference type="PANTHER" id="PTHR43513:SF3">
    <property type="entry name" value="DIHYDROOROTATE DEHYDROGENASE B (NAD(+)), ELECTRON TRANSFER SUBUNIT-RELATED"/>
    <property type="match status" value="1"/>
</dbReference>
<evidence type="ECO:0000313" key="4">
    <source>
        <dbReference type="EMBL" id="SDL81144.1"/>
    </source>
</evidence>
<dbReference type="InterPro" id="IPR017927">
    <property type="entry name" value="FAD-bd_FR_type"/>
</dbReference>
<feature type="binding site" evidence="2">
    <location>
        <position position="222"/>
    </location>
    <ligand>
        <name>[2Fe-2S] cluster</name>
        <dbReference type="ChEBI" id="CHEBI:190135"/>
    </ligand>
</feature>
<dbReference type="GO" id="GO:0046872">
    <property type="term" value="F:metal ion binding"/>
    <property type="evidence" value="ECO:0007669"/>
    <property type="project" value="UniProtKB-KW"/>
</dbReference>
<keyword evidence="1" id="KW-0285">Flavoprotein</keyword>
<evidence type="ECO:0000313" key="5">
    <source>
        <dbReference type="Proteomes" id="UP000214880"/>
    </source>
</evidence>
<protein>
    <submittedName>
        <fullName evidence="4">Sulfide dehydrogenase (Flavoprotein) subunit SudB</fullName>
    </submittedName>
</protein>
<proteinExistence type="predicted"/>
<dbReference type="PIRSF" id="PIRSF006816">
    <property type="entry name" value="Cyc3_hyd_g"/>
    <property type="match status" value="1"/>
</dbReference>
<dbReference type="InterPro" id="IPR050353">
    <property type="entry name" value="PyrK_electron_transfer"/>
</dbReference>
<dbReference type="STRING" id="146817.SAMN04488502_101886"/>
<dbReference type="InterPro" id="IPR019480">
    <property type="entry name" value="Dihydroorotate_DH_Fe-S-bd"/>
</dbReference>
<dbReference type="SUPFAM" id="SSF63380">
    <property type="entry name" value="Riboflavin synthase domain-like"/>
    <property type="match status" value="1"/>
</dbReference>
<dbReference type="GO" id="GO:0006221">
    <property type="term" value="P:pyrimidine nucleotide biosynthetic process"/>
    <property type="evidence" value="ECO:0007669"/>
    <property type="project" value="InterPro"/>
</dbReference>
<dbReference type="GO" id="GO:0016491">
    <property type="term" value="F:oxidoreductase activity"/>
    <property type="evidence" value="ECO:0007669"/>
    <property type="project" value="InterPro"/>
</dbReference>
<dbReference type="InterPro" id="IPR012165">
    <property type="entry name" value="Cyt_c3_hydrogenase_gsu"/>
</dbReference>
<dbReference type="GO" id="GO:0051537">
    <property type="term" value="F:2 iron, 2 sulfur cluster binding"/>
    <property type="evidence" value="ECO:0007669"/>
    <property type="project" value="UniProtKB-KW"/>
</dbReference>
<comment type="cofactor">
    <cofactor evidence="1">
        <name>FAD</name>
        <dbReference type="ChEBI" id="CHEBI:57692"/>
    </cofactor>
    <text evidence="1">Binds 1 FAD per subunit.</text>
</comment>
<dbReference type="PANTHER" id="PTHR43513">
    <property type="entry name" value="DIHYDROOROTATE DEHYDROGENASE B (NAD(+)), ELECTRON TRANSFER SUBUNIT"/>
    <property type="match status" value="1"/>
</dbReference>
<keyword evidence="5" id="KW-1185">Reference proteome</keyword>
<accession>A0A1G9N432</accession>
<gene>
    <name evidence="4" type="ORF">SAMN04488502_101886</name>
</gene>
<organism evidence="4 5">
    <name type="scientific">Dendrosporobacter quercicolus</name>
    <dbReference type="NCBI Taxonomy" id="146817"/>
    <lineage>
        <taxon>Bacteria</taxon>
        <taxon>Bacillati</taxon>
        <taxon>Bacillota</taxon>
        <taxon>Negativicutes</taxon>
        <taxon>Selenomonadales</taxon>
        <taxon>Sporomusaceae</taxon>
        <taxon>Dendrosporobacter</taxon>
    </lineage>
</organism>
<dbReference type="Pfam" id="PF00175">
    <property type="entry name" value="NAD_binding_1"/>
    <property type="match status" value="1"/>
</dbReference>
<sequence>MYKILVKKELAPSVQLFELSAPRIARKAQPGQFVIVRLNEEGERVPLTIADFDRAKGTVTIIFQEVGASTKAMGLLNEGDALLDVVGPLGKPTHIENFGTVVCIGGGIGIAPVYPIARGLKQAGNKVISIIGARSKDILILEDEMKAVSDQLLVTTDDGSKGQQGFVTDQLKQLIDAGVNIALVVAIGPVIMMRSVAEVTRPYAIETVVSLNPIMVDGTGMCGGCRVQVGAESKFACVDGPEFDAHQVDFAGLMARQKMYLPQEKHHQQHCSDQQGGSCKCHSH</sequence>
<dbReference type="RefSeq" id="WP_092068773.1">
    <property type="nucleotide sequence ID" value="NZ_FNHB01000001.1"/>
</dbReference>
<dbReference type="InterPro" id="IPR017938">
    <property type="entry name" value="Riboflavin_synthase-like_b-brl"/>
</dbReference>
<feature type="binding site" evidence="2">
    <location>
        <position position="237"/>
    </location>
    <ligand>
        <name>[2Fe-2S] cluster</name>
        <dbReference type="ChEBI" id="CHEBI:190135"/>
    </ligand>
</feature>
<evidence type="ECO:0000256" key="1">
    <source>
        <dbReference type="PIRSR" id="PIRSR006816-1"/>
    </source>
</evidence>
<keyword evidence="2" id="KW-0479">Metal-binding</keyword>
<dbReference type="SUPFAM" id="SSF52343">
    <property type="entry name" value="Ferredoxin reductase-like, C-terminal NADP-linked domain"/>
    <property type="match status" value="1"/>
</dbReference>
<feature type="binding site" evidence="2">
    <location>
        <position position="225"/>
    </location>
    <ligand>
        <name>[2Fe-2S] cluster</name>
        <dbReference type="ChEBI" id="CHEBI:190135"/>
    </ligand>
</feature>
<comment type="cofactor">
    <cofactor evidence="2">
        <name>[2Fe-2S] cluster</name>
        <dbReference type="ChEBI" id="CHEBI:190135"/>
    </cofactor>
    <text evidence="2">Binds 1 [2Fe-2S] cluster per subunit.</text>
</comment>
<dbReference type="Proteomes" id="UP000214880">
    <property type="component" value="Unassembled WGS sequence"/>
</dbReference>
<name>A0A1G9N432_9FIRM</name>
<keyword evidence="1" id="KW-0274">FAD</keyword>